<feature type="transmembrane region" description="Helical" evidence="9">
    <location>
        <begin position="524"/>
        <end position="547"/>
    </location>
</feature>
<dbReference type="GO" id="GO:0005886">
    <property type="term" value="C:plasma membrane"/>
    <property type="evidence" value="ECO:0007669"/>
    <property type="project" value="TreeGrafter"/>
</dbReference>
<dbReference type="InterPro" id="IPR018490">
    <property type="entry name" value="cNMP-bd_dom_sf"/>
</dbReference>
<dbReference type="GO" id="GO:0005249">
    <property type="term" value="F:voltage-gated potassium channel activity"/>
    <property type="evidence" value="ECO:0007669"/>
    <property type="project" value="TreeGrafter"/>
</dbReference>
<reference evidence="12" key="1">
    <citation type="journal article" date="2006" name="PLoS Biol.">
        <title>Macronuclear genome sequence of the ciliate Tetrahymena thermophila, a model eukaryote.</title>
        <authorList>
            <person name="Eisen J.A."/>
            <person name="Coyne R.S."/>
            <person name="Wu M."/>
            <person name="Wu D."/>
            <person name="Thiagarajan M."/>
            <person name="Wortman J.R."/>
            <person name="Badger J.H."/>
            <person name="Ren Q."/>
            <person name="Amedeo P."/>
            <person name="Jones K.M."/>
            <person name="Tallon L.J."/>
            <person name="Delcher A.L."/>
            <person name="Salzberg S.L."/>
            <person name="Silva J.C."/>
            <person name="Haas B.J."/>
            <person name="Majoros W.H."/>
            <person name="Farzad M."/>
            <person name="Carlton J.M."/>
            <person name="Smith R.K. Jr."/>
            <person name="Garg J."/>
            <person name="Pearlman R.E."/>
            <person name="Karrer K.M."/>
            <person name="Sun L."/>
            <person name="Manning G."/>
            <person name="Elde N.C."/>
            <person name="Turkewitz A.P."/>
            <person name="Asai D.J."/>
            <person name="Wilkes D.E."/>
            <person name="Wang Y."/>
            <person name="Cai H."/>
            <person name="Collins K."/>
            <person name="Stewart B.A."/>
            <person name="Lee S.R."/>
            <person name="Wilamowska K."/>
            <person name="Weinberg Z."/>
            <person name="Ruzzo W.L."/>
            <person name="Wloga D."/>
            <person name="Gaertig J."/>
            <person name="Frankel J."/>
            <person name="Tsao C.-C."/>
            <person name="Gorovsky M.A."/>
            <person name="Keeling P.J."/>
            <person name="Waller R.F."/>
            <person name="Patron N.J."/>
            <person name="Cherry J.M."/>
            <person name="Stover N.A."/>
            <person name="Krieger C.J."/>
            <person name="del Toro C."/>
            <person name="Ryder H.F."/>
            <person name="Williamson S.C."/>
            <person name="Barbeau R.A."/>
            <person name="Hamilton E.P."/>
            <person name="Orias E."/>
        </authorList>
    </citation>
    <scope>NUCLEOTIDE SEQUENCE [LARGE SCALE GENOMIC DNA]</scope>
    <source>
        <strain evidence="12">SB210</strain>
    </source>
</reference>
<dbReference type="SUPFAM" id="SSF51206">
    <property type="entry name" value="cAMP-binding domain-like"/>
    <property type="match status" value="1"/>
</dbReference>
<feature type="domain" description="Cyclic nucleotide-binding" evidence="10">
    <location>
        <begin position="759"/>
        <end position="869"/>
    </location>
</feature>
<dbReference type="CDD" id="cd00038">
    <property type="entry name" value="CAP_ED"/>
    <property type="match status" value="1"/>
</dbReference>
<keyword evidence="5" id="KW-0406">Ion transport</keyword>
<dbReference type="eggNOG" id="KOG0498">
    <property type="taxonomic scope" value="Eukaryota"/>
</dbReference>
<accession>I7M9Y6</accession>
<evidence type="ECO:0000256" key="4">
    <source>
        <dbReference type="ARBA" id="ARBA00022989"/>
    </source>
</evidence>
<feature type="region of interest" description="Disordered" evidence="8">
    <location>
        <begin position="1326"/>
        <end position="1388"/>
    </location>
</feature>
<keyword evidence="2" id="KW-0813">Transport</keyword>
<feature type="transmembrane region" description="Helical" evidence="9">
    <location>
        <begin position="653"/>
        <end position="677"/>
    </location>
</feature>
<feature type="transmembrane region" description="Helical" evidence="9">
    <location>
        <begin position="470"/>
        <end position="492"/>
    </location>
</feature>
<proteinExistence type="predicted"/>
<dbReference type="Gene3D" id="1.10.287.70">
    <property type="match status" value="1"/>
</dbReference>
<evidence type="ECO:0000256" key="2">
    <source>
        <dbReference type="ARBA" id="ARBA00022448"/>
    </source>
</evidence>
<dbReference type="SMART" id="SM00100">
    <property type="entry name" value="cNMP"/>
    <property type="match status" value="1"/>
</dbReference>
<dbReference type="EMBL" id="GG662504">
    <property type="protein sequence ID" value="EAS03057.2"/>
    <property type="molecule type" value="Genomic_DNA"/>
</dbReference>
<name>I7M9Y6_TETTS</name>
<evidence type="ECO:0000256" key="3">
    <source>
        <dbReference type="ARBA" id="ARBA00022692"/>
    </source>
</evidence>
<dbReference type="GO" id="GO:0042391">
    <property type="term" value="P:regulation of membrane potential"/>
    <property type="evidence" value="ECO:0007669"/>
    <property type="project" value="TreeGrafter"/>
</dbReference>
<dbReference type="OrthoDB" id="288797at2759"/>
<feature type="transmembrane region" description="Helical" evidence="9">
    <location>
        <begin position="441"/>
        <end position="458"/>
    </location>
</feature>
<evidence type="ECO:0000256" key="6">
    <source>
        <dbReference type="ARBA" id="ARBA00023136"/>
    </source>
</evidence>
<dbReference type="InterPro" id="IPR050818">
    <property type="entry name" value="KCNH_animal-type"/>
</dbReference>
<dbReference type="SUPFAM" id="SSF81324">
    <property type="entry name" value="Voltage-gated potassium channels"/>
    <property type="match status" value="1"/>
</dbReference>
<sequence length="1388" mass="163169">MLNINNQDFLDNTFKKDQQSDSVFNDFYQSQQSKMSSTNQIINEKQVQGPIFSQTKFKKDIDKLGGKQCDEEVMFSPLQGIEKQLKFNQKKTISSKHLTSENEQKTDEHQIIIKRNSSGSKSFLVSKNISVKSLHDEQNILQDSEKQIEDLNDSFDLTDNRQIKYERDFSASTKNRTQTVKQQNQNTQQTSDEQTNIVQGILSLGVGSSNHKKRGSAIFINQNIADQRKHSIFSAYHSHDNIQFRYNDSLSPSKLAINDLASKGMTSEPGTPTVSIAKKARNYDPGAQMQLLNLKNASGYMTGDLTNAEKSLGDMSFKKQEGFKGTWKRNAFLIITFTKKFINNLKELTMSYKFSQMKQHYFELIDDKANDYKYYQIHDQFTNDQPNQFQIMLYKMKAIFNKNLYVNQQKNEKKKNQIKLFLNRIFNIDIPIIKPDQYIKIIWDCFILFLLLINLLYIPMKISFSEVTQFNDYLLIFFDDLPSWSFLVDVILNFNTGYYSKGVIITERSKIFNHYIKGPFWRDIIVVVPFLFSSVMNVKFLNIILLLRTNKILKIQRSIEELLNLQQFQTSILNLIKLILTIIYIAHICGCFFYYMHVLQVENDIAAFTWVKKFGLQNQSWFNLYITSVYWAVITMITLGYGDIYPVTLIEKIYVIFVTLLSCGVFAYAVNAIGYIIQDMNRNSTQFKVKMSSLSLFMKKRDLNNFTQMKVKKYFQYLHDEQNEDNEDGQKLLSQCNSTLKNEVLTEMYGQILESRKEFRLNFSKEFIQKLALKMRERRLGPEEIIFKENEFCRRVYFVMRGNVALQRTRTINHNNQEKQKEINMKILKKGDIFGLESFLTGSETNVCAKAQNVVQLVYLRDEDFIQVIQEFKADKEAYFMIKDKLNLLKACRGSGISCTLCDSFSHQFLNCPYMSYQPNQRKLFIQYLKEQTQERKKYERETKQQKYPTKESLSRTQEAFIRLVFEYNPYETLNELLEQIQILDDEGALDQIDTPEMVTKYMKDPQEFEDIEDLNDEYEIDQYIKNSNEAQSNNNLMKENFDDSVRIRRATVESLNTPDQQIDIINGGHVYNTFIRHSSLKMNKSDNIQLEIPRREERKSSFRKQTQFSAHDQVILINQDDTTPKRMRMINNSDNSSMKQINSENIIQTPLLTHNVPNSPQLEKNRQFYRNYRSFKDDDESLDKQYPYNNYGPNSQVSIYQLDNNIRTVSIKSNKSHHYESKREIEINQNTNYAPPGSSMVQQIKDFTTIQNFDKAHQWNVYLPHNNFDKVLSQHQALLEKILKEKRKRRRRTNRNHSQKLKQMQQLFSNIQAKSQQKNNTKILTRNQQSKQSFVSHKESSLNPISRNQSQLILASPRNENREPSRSMLSQMDFPSELPIQSSIQHY</sequence>
<dbReference type="RefSeq" id="XP_001023302.2">
    <property type="nucleotide sequence ID" value="XM_001023302.2"/>
</dbReference>
<comment type="subcellular location">
    <subcellularLocation>
        <location evidence="1">Membrane</location>
        <topology evidence="1">Multi-pass membrane protein</topology>
    </subcellularLocation>
</comment>
<dbReference type="KEGG" id="tet:TTHERM_00444400"/>
<feature type="transmembrane region" description="Helical" evidence="9">
    <location>
        <begin position="575"/>
        <end position="595"/>
    </location>
</feature>
<evidence type="ECO:0000313" key="11">
    <source>
        <dbReference type="EMBL" id="EAS03057.2"/>
    </source>
</evidence>
<keyword evidence="4 9" id="KW-1133">Transmembrane helix</keyword>
<feature type="coiled-coil region" evidence="7">
    <location>
        <begin position="134"/>
        <end position="161"/>
    </location>
</feature>
<dbReference type="PROSITE" id="PS50042">
    <property type="entry name" value="CNMP_BINDING_3"/>
    <property type="match status" value="1"/>
</dbReference>
<feature type="region of interest" description="Disordered" evidence="8">
    <location>
        <begin position="169"/>
        <end position="193"/>
    </location>
</feature>
<evidence type="ECO:0000256" key="8">
    <source>
        <dbReference type="SAM" id="MobiDB-lite"/>
    </source>
</evidence>
<evidence type="ECO:0000256" key="5">
    <source>
        <dbReference type="ARBA" id="ARBA00023065"/>
    </source>
</evidence>
<dbReference type="InterPro" id="IPR000595">
    <property type="entry name" value="cNMP-bd_dom"/>
</dbReference>
<dbReference type="PANTHER" id="PTHR10217:SF435">
    <property type="entry name" value="POTASSIUM VOLTAGE-GATED CHANNEL PROTEIN EAG"/>
    <property type="match status" value="1"/>
</dbReference>
<evidence type="ECO:0000256" key="9">
    <source>
        <dbReference type="SAM" id="Phobius"/>
    </source>
</evidence>
<dbReference type="InParanoid" id="I7M9Y6"/>
<dbReference type="PANTHER" id="PTHR10217">
    <property type="entry name" value="VOLTAGE AND LIGAND GATED POTASSIUM CHANNEL"/>
    <property type="match status" value="1"/>
</dbReference>
<dbReference type="GeneID" id="7826934"/>
<protein>
    <submittedName>
        <fullName evidence="11">Cation channel family protein</fullName>
    </submittedName>
</protein>
<keyword evidence="7" id="KW-0175">Coiled coil</keyword>
<gene>
    <name evidence="11" type="ORF">TTHERM_00444400</name>
</gene>
<dbReference type="Gene3D" id="1.10.287.630">
    <property type="entry name" value="Helix hairpin bin"/>
    <property type="match status" value="1"/>
</dbReference>
<keyword evidence="6 9" id="KW-0472">Membrane</keyword>
<keyword evidence="12" id="KW-1185">Reference proteome</keyword>
<dbReference type="Gene3D" id="2.60.120.10">
    <property type="entry name" value="Jelly Rolls"/>
    <property type="match status" value="1"/>
</dbReference>
<evidence type="ECO:0000313" key="12">
    <source>
        <dbReference type="Proteomes" id="UP000009168"/>
    </source>
</evidence>
<evidence type="ECO:0000256" key="1">
    <source>
        <dbReference type="ARBA" id="ARBA00004141"/>
    </source>
</evidence>
<keyword evidence="3 9" id="KW-0812">Transmembrane</keyword>
<dbReference type="Proteomes" id="UP000009168">
    <property type="component" value="Unassembled WGS sequence"/>
</dbReference>
<evidence type="ECO:0000259" key="10">
    <source>
        <dbReference type="PROSITE" id="PS50042"/>
    </source>
</evidence>
<dbReference type="InterPro" id="IPR005821">
    <property type="entry name" value="Ion_trans_dom"/>
</dbReference>
<feature type="transmembrane region" description="Helical" evidence="9">
    <location>
        <begin position="622"/>
        <end position="641"/>
    </location>
</feature>
<evidence type="ECO:0000256" key="7">
    <source>
        <dbReference type="SAM" id="Coils"/>
    </source>
</evidence>
<dbReference type="Pfam" id="PF00027">
    <property type="entry name" value="cNMP_binding"/>
    <property type="match status" value="1"/>
</dbReference>
<feature type="compositionally biased region" description="Low complexity" evidence="8">
    <location>
        <begin position="173"/>
        <end position="193"/>
    </location>
</feature>
<organism evidence="11 12">
    <name type="scientific">Tetrahymena thermophila (strain SB210)</name>
    <dbReference type="NCBI Taxonomy" id="312017"/>
    <lineage>
        <taxon>Eukaryota</taxon>
        <taxon>Sar</taxon>
        <taxon>Alveolata</taxon>
        <taxon>Ciliophora</taxon>
        <taxon>Intramacronucleata</taxon>
        <taxon>Oligohymenophorea</taxon>
        <taxon>Hymenostomatida</taxon>
        <taxon>Tetrahymenina</taxon>
        <taxon>Tetrahymenidae</taxon>
        <taxon>Tetrahymena</taxon>
    </lineage>
</organism>
<dbReference type="InterPro" id="IPR014710">
    <property type="entry name" value="RmlC-like_jellyroll"/>
</dbReference>
<dbReference type="Pfam" id="PF00520">
    <property type="entry name" value="Ion_trans"/>
    <property type="match status" value="1"/>
</dbReference>
<feature type="compositionally biased region" description="Polar residues" evidence="8">
    <location>
        <begin position="1326"/>
        <end position="1354"/>
    </location>
</feature>